<protein>
    <recommendedName>
        <fullName evidence="6 7">Peptidyl-tRNA hydrolase</fullName>
        <shortName evidence="7">Pth</shortName>
        <ecNumber evidence="1 7">3.1.1.29</ecNumber>
    </recommendedName>
</protein>
<comment type="caution">
    <text evidence="7">Lacks conserved residue(s) required for the propagation of feature annotation.</text>
</comment>
<feature type="binding site" evidence="7">
    <location>
        <position position="71"/>
    </location>
    <ligand>
        <name>tRNA</name>
        <dbReference type="ChEBI" id="CHEBI:17843"/>
    </ligand>
</feature>
<dbReference type="PANTHER" id="PTHR17224">
    <property type="entry name" value="PEPTIDYL-TRNA HYDROLASE"/>
    <property type="match status" value="1"/>
</dbReference>
<reference evidence="10" key="1">
    <citation type="journal article" date="2020" name="mSystems">
        <title>Genome- and Community-Level Interaction Insights into Carbon Utilization and Element Cycling Functions of Hydrothermarchaeota in Hydrothermal Sediment.</title>
        <authorList>
            <person name="Zhou Z."/>
            <person name="Liu Y."/>
            <person name="Xu W."/>
            <person name="Pan J."/>
            <person name="Luo Z.H."/>
            <person name="Li M."/>
        </authorList>
    </citation>
    <scope>NUCLEOTIDE SEQUENCE [LARGE SCALE GENOMIC DNA]</scope>
    <source>
        <strain evidence="10">SpSt-876</strain>
    </source>
</reference>
<feature type="binding site" evidence="7">
    <location>
        <position position="69"/>
    </location>
    <ligand>
        <name>tRNA</name>
        <dbReference type="ChEBI" id="CHEBI:17843"/>
    </ligand>
</feature>
<keyword evidence="3 7" id="KW-0378">Hydrolase</keyword>
<dbReference type="EC" id="3.1.1.29" evidence="1 7"/>
<dbReference type="PROSITE" id="PS01195">
    <property type="entry name" value="PEPT_TRNA_HYDROL_1"/>
    <property type="match status" value="1"/>
</dbReference>
<comment type="function">
    <text evidence="7">Catalyzes the release of premature peptidyl moieties from peptidyl-tRNA molecules trapped in stalled 50S ribosomal subunits, and thus maintains levels of free tRNAs and 50S ribosomes.</text>
</comment>
<dbReference type="PANTHER" id="PTHR17224:SF1">
    <property type="entry name" value="PEPTIDYL-TRNA HYDROLASE"/>
    <property type="match status" value="1"/>
</dbReference>
<accession>A0A7C6A828</accession>
<evidence type="ECO:0000256" key="1">
    <source>
        <dbReference type="ARBA" id="ARBA00013260"/>
    </source>
</evidence>
<evidence type="ECO:0000256" key="8">
    <source>
        <dbReference type="RuleBase" id="RU000673"/>
    </source>
</evidence>
<dbReference type="Gene3D" id="3.40.50.1470">
    <property type="entry name" value="Peptidyl-tRNA hydrolase"/>
    <property type="match status" value="1"/>
</dbReference>
<comment type="function">
    <text evidence="7">Hydrolyzes ribosome-free peptidyl-tRNAs (with 1 or more amino acids incorporated), which drop off the ribosome during protein synthesis, or as a result of ribosome stalling.</text>
</comment>
<dbReference type="InterPro" id="IPR018171">
    <property type="entry name" value="Pept_tRNA_hydro_CS"/>
</dbReference>
<dbReference type="CDD" id="cd00462">
    <property type="entry name" value="PTH"/>
    <property type="match status" value="1"/>
</dbReference>
<dbReference type="InterPro" id="IPR036416">
    <property type="entry name" value="Pept_tRNA_hydro_sf"/>
</dbReference>
<feature type="active site" description="Proton acceptor" evidence="7">
    <location>
        <position position="18"/>
    </location>
</feature>
<dbReference type="SUPFAM" id="SSF53178">
    <property type="entry name" value="Peptidyl-tRNA hydrolase-like"/>
    <property type="match status" value="1"/>
</dbReference>
<organism evidence="10">
    <name type="scientific">candidate division WOR-3 bacterium</name>
    <dbReference type="NCBI Taxonomy" id="2052148"/>
    <lineage>
        <taxon>Bacteria</taxon>
        <taxon>Bacteria division WOR-3</taxon>
    </lineage>
</organism>
<proteinExistence type="inferred from homology"/>
<keyword evidence="2 7" id="KW-0820">tRNA-binding</keyword>
<gene>
    <name evidence="7" type="primary">pth</name>
    <name evidence="10" type="ORF">ENW73_01400</name>
</gene>
<evidence type="ECO:0000256" key="3">
    <source>
        <dbReference type="ARBA" id="ARBA00022801"/>
    </source>
</evidence>
<dbReference type="GO" id="GO:0005737">
    <property type="term" value="C:cytoplasm"/>
    <property type="evidence" value="ECO:0007669"/>
    <property type="project" value="UniProtKB-SubCell"/>
</dbReference>
<evidence type="ECO:0000256" key="7">
    <source>
        <dbReference type="HAMAP-Rule" id="MF_00083"/>
    </source>
</evidence>
<comment type="similarity">
    <text evidence="5 7 9">Belongs to the PTH family.</text>
</comment>
<evidence type="ECO:0000256" key="5">
    <source>
        <dbReference type="ARBA" id="ARBA00038063"/>
    </source>
</evidence>
<evidence type="ECO:0000256" key="2">
    <source>
        <dbReference type="ARBA" id="ARBA00022555"/>
    </source>
</evidence>
<dbReference type="GO" id="GO:0000049">
    <property type="term" value="F:tRNA binding"/>
    <property type="evidence" value="ECO:0007669"/>
    <property type="project" value="UniProtKB-UniRule"/>
</dbReference>
<dbReference type="Pfam" id="PF01195">
    <property type="entry name" value="Pept_tRNA_hydro"/>
    <property type="match status" value="1"/>
</dbReference>
<keyword evidence="7" id="KW-0963">Cytoplasm</keyword>
<evidence type="ECO:0000256" key="9">
    <source>
        <dbReference type="RuleBase" id="RU004320"/>
    </source>
</evidence>
<dbReference type="GO" id="GO:0072344">
    <property type="term" value="P:rescue of stalled ribosome"/>
    <property type="evidence" value="ECO:0007669"/>
    <property type="project" value="UniProtKB-UniRule"/>
</dbReference>
<evidence type="ECO:0000256" key="4">
    <source>
        <dbReference type="ARBA" id="ARBA00022884"/>
    </source>
</evidence>
<dbReference type="NCBIfam" id="TIGR00447">
    <property type="entry name" value="pth"/>
    <property type="match status" value="1"/>
</dbReference>
<dbReference type="EMBL" id="DTLI01000031">
    <property type="protein sequence ID" value="HHS51508.1"/>
    <property type="molecule type" value="Genomic_DNA"/>
</dbReference>
<feature type="site" description="Discriminates between blocked and unblocked aminoacyl-tRNA" evidence="7">
    <location>
        <position position="8"/>
    </location>
</feature>
<comment type="catalytic activity">
    <reaction evidence="7 8">
        <text>an N-acyl-L-alpha-aminoacyl-tRNA + H2O = an N-acyl-L-amino acid + a tRNA + H(+)</text>
        <dbReference type="Rhea" id="RHEA:54448"/>
        <dbReference type="Rhea" id="RHEA-COMP:10123"/>
        <dbReference type="Rhea" id="RHEA-COMP:13883"/>
        <dbReference type="ChEBI" id="CHEBI:15377"/>
        <dbReference type="ChEBI" id="CHEBI:15378"/>
        <dbReference type="ChEBI" id="CHEBI:59874"/>
        <dbReference type="ChEBI" id="CHEBI:78442"/>
        <dbReference type="ChEBI" id="CHEBI:138191"/>
        <dbReference type="EC" id="3.1.1.29"/>
    </reaction>
</comment>
<keyword evidence="4 7" id="KW-0694">RNA-binding</keyword>
<evidence type="ECO:0000256" key="6">
    <source>
        <dbReference type="ARBA" id="ARBA00050038"/>
    </source>
</evidence>
<dbReference type="HAMAP" id="MF_00083">
    <property type="entry name" value="Pept_tRNA_hydro_bact"/>
    <property type="match status" value="1"/>
</dbReference>
<dbReference type="GO" id="GO:0004045">
    <property type="term" value="F:peptidyl-tRNA hydrolase activity"/>
    <property type="evidence" value="ECO:0007669"/>
    <property type="project" value="UniProtKB-UniRule"/>
</dbReference>
<feature type="site" description="Stabilizes the basic form of H active site to accept a proton" evidence="7">
    <location>
        <position position="93"/>
    </location>
</feature>
<sequence>MVFFGLGNPGKKYAQTRHNIGFMVADALAKVLKAPPWSIASDSDYQWTKVQKAQLPASASLVIVKPLLYMNNSGVVVKEYLAKHPSDFIVLCDDFALPFGRIRIRERGSDGGHQGLASIIYHLQTNNFPRLRIGIGKPPTQISHREYVLTEFSREEKKLLPKIIEYSVAALLYLLENGIKKAMTLYNRPVFEPDSGTGV</sequence>
<comment type="subcellular location">
    <subcellularLocation>
        <location evidence="7">Cytoplasm</location>
    </subcellularLocation>
</comment>
<comment type="subunit">
    <text evidence="7">Monomer.</text>
</comment>
<dbReference type="InterPro" id="IPR001328">
    <property type="entry name" value="Pept_tRNA_hydro"/>
</dbReference>
<dbReference type="AlphaFoldDB" id="A0A7C6A828"/>
<dbReference type="GO" id="GO:0006515">
    <property type="term" value="P:protein quality control for misfolded or incompletely synthesized proteins"/>
    <property type="evidence" value="ECO:0007669"/>
    <property type="project" value="UniProtKB-UniRule"/>
</dbReference>
<name>A0A7C6A828_UNCW3</name>
<feature type="binding site" evidence="7">
    <location>
        <position position="13"/>
    </location>
    <ligand>
        <name>tRNA</name>
        <dbReference type="ChEBI" id="CHEBI:17843"/>
    </ligand>
</feature>
<evidence type="ECO:0000313" key="10">
    <source>
        <dbReference type="EMBL" id="HHS51508.1"/>
    </source>
</evidence>
<comment type="caution">
    <text evidence="10">The sequence shown here is derived from an EMBL/GenBank/DDBJ whole genome shotgun (WGS) entry which is preliminary data.</text>
</comment>